<feature type="binding site" evidence="7">
    <location>
        <position position="372"/>
    </location>
    <ligand>
        <name>substrate</name>
    </ligand>
</feature>
<evidence type="ECO:0000256" key="2">
    <source>
        <dbReference type="ARBA" id="ARBA00009975"/>
    </source>
</evidence>
<evidence type="ECO:0000256" key="5">
    <source>
        <dbReference type="ARBA" id="ARBA00023002"/>
    </source>
</evidence>
<dbReference type="EMBL" id="AFOC01000024">
    <property type="protein sequence ID" value="EGV51884.1"/>
    <property type="molecule type" value="Genomic_DNA"/>
</dbReference>
<dbReference type="InterPro" id="IPR022675">
    <property type="entry name" value="G6P_DH_C"/>
</dbReference>
<dbReference type="InterPro" id="IPR036291">
    <property type="entry name" value="NAD(P)-bd_dom_sf"/>
</dbReference>
<feature type="domain" description="Glucose-6-phosphate dehydrogenase C-terminal" evidence="9">
    <location>
        <begin position="231"/>
        <end position="521"/>
    </location>
</feature>
<dbReference type="Pfam" id="PF00479">
    <property type="entry name" value="G6PD_N"/>
    <property type="match status" value="1"/>
</dbReference>
<dbReference type="PRINTS" id="PR00079">
    <property type="entry name" value="G6PDHDRGNASE"/>
</dbReference>
<dbReference type="PANTHER" id="PTHR23429">
    <property type="entry name" value="GLUCOSE-6-PHOSPHATE 1-DEHYDROGENASE G6PD"/>
    <property type="match status" value="1"/>
</dbReference>
<comment type="function">
    <text evidence="7">Catalyzes the oxidation of glucose 6-phosphate to 6-phosphogluconolactone.</text>
</comment>
<evidence type="ECO:0000256" key="7">
    <source>
        <dbReference type="HAMAP-Rule" id="MF_00966"/>
    </source>
</evidence>
<dbReference type="SUPFAM" id="SSF51735">
    <property type="entry name" value="NAD(P)-binding Rossmann-fold domains"/>
    <property type="match status" value="1"/>
</dbReference>
<keyword evidence="6 7" id="KW-0119">Carbohydrate metabolism</keyword>
<comment type="catalytic activity">
    <reaction evidence="7">
        <text>D-glucose 6-phosphate + NADP(+) = 6-phospho-D-glucono-1,5-lactone + NADPH + H(+)</text>
        <dbReference type="Rhea" id="RHEA:15841"/>
        <dbReference type="ChEBI" id="CHEBI:15378"/>
        <dbReference type="ChEBI" id="CHEBI:57783"/>
        <dbReference type="ChEBI" id="CHEBI:57955"/>
        <dbReference type="ChEBI" id="CHEBI:58349"/>
        <dbReference type="ChEBI" id="CHEBI:61548"/>
        <dbReference type="EC" id="1.1.1.49"/>
    </reaction>
</comment>
<evidence type="ECO:0000313" key="10">
    <source>
        <dbReference type="EMBL" id="EGV51884.1"/>
    </source>
</evidence>
<dbReference type="Pfam" id="PF02781">
    <property type="entry name" value="G6PD_C"/>
    <property type="match status" value="1"/>
</dbReference>
<keyword evidence="3 7" id="KW-0313">Glucose metabolism</keyword>
<comment type="similarity">
    <text evidence="2 7">Belongs to the glucose-6-phosphate dehydrogenase family.</text>
</comment>
<dbReference type="GO" id="GO:0005829">
    <property type="term" value="C:cytosol"/>
    <property type="evidence" value="ECO:0007669"/>
    <property type="project" value="TreeGrafter"/>
</dbReference>
<dbReference type="HAMAP" id="MF_00966">
    <property type="entry name" value="G6PD"/>
    <property type="match status" value="1"/>
</dbReference>
<evidence type="ECO:0000256" key="6">
    <source>
        <dbReference type="ARBA" id="ARBA00023277"/>
    </source>
</evidence>
<feature type="binding site" evidence="7">
    <location>
        <position position="190"/>
    </location>
    <ligand>
        <name>NADP(+)</name>
        <dbReference type="ChEBI" id="CHEBI:58349"/>
    </ligand>
</feature>
<dbReference type="InterPro" id="IPR001282">
    <property type="entry name" value="G6P_DH"/>
</dbReference>
<sequence>MFYSCFVAVTEQGTCMSDQTLRFAQISDAGAALLTPTQQDSCTLVIFGGAGDLTRRKLMPALYNLLREGALDERFAVIGLSRREQDADGYRELLKQALAEHTREPLQEPEWVAFAERIHYLSANFEDPEGYRELRDRLEQLEAAGGSANRLFYLATPPSAAPIILHRLQEAGLINTSGSSSPWSRVIMEKPYGRDLDSAQELNRIVGEVLGEDQVYRIDHYLGKETVQNILVARFGNTIFEPLWNRKYVDHIQITAAEAIGVEGRGRFYDQTGVIRDMVQSHLLQVLSLCTMEAPLSFAADDIRDKRVEVLRSLRQITGSQVFEDVIFGQYRGYRDEANVAADSRTPTYTAMKCFIDNWRWQGVPFFLRVGKQLRARMTEVSVVFRPVPLCLFGRDEVCQQLESNVLTIRIQPDEGIDLKIVSKRPGDSLDVRPVVMDFSYSETFKRPIKEAYERLLLDAIRGDATLFARRDEVEHAWRFVSPILKAWEDAQRIGPLFYAEGSDGPIEAERLMRRYDRRWREIG</sequence>
<keyword evidence="5 7" id="KW-0560">Oxidoreductase</keyword>
<evidence type="ECO:0000259" key="8">
    <source>
        <dbReference type="Pfam" id="PF00479"/>
    </source>
</evidence>
<dbReference type="PATRIC" id="fig|1048808.3.peg.1120"/>
<feature type="binding site" evidence="7">
    <location>
        <position position="258"/>
    </location>
    <ligand>
        <name>substrate</name>
    </ligand>
</feature>
<comment type="caution">
    <text evidence="10">The sequence shown here is derived from an EMBL/GenBank/DDBJ whole genome shotgun (WGS) entry which is preliminary data.</text>
</comment>
<dbReference type="AlphaFoldDB" id="G2DBZ5"/>
<dbReference type="GO" id="GO:0004345">
    <property type="term" value="F:glucose-6-phosphate dehydrogenase activity"/>
    <property type="evidence" value="ECO:0007669"/>
    <property type="project" value="UniProtKB-UniRule"/>
</dbReference>
<dbReference type="PROSITE" id="PS00069">
    <property type="entry name" value="G6P_DEHYDROGENASE"/>
    <property type="match status" value="1"/>
</dbReference>
<gene>
    <name evidence="7 10" type="primary">zwf</name>
    <name evidence="10" type="ORF">Rifp1Sym_aw00320</name>
</gene>
<feature type="binding site" evidence="7">
    <location>
        <position position="220"/>
    </location>
    <ligand>
        <name>substrate</name>
    </ligand>
</feature>
<dbReference type="GO" id="GO:0009051">
    <property type="term" value="P:pentose-phosphate shunt, oxidative branch"/>
    <property type="evidence" value="ECO:0007669"/>
    <property type="project" value="TreeGrafter"/>
</dbReference>
<evidence type="ECO:0000256" key="1">
    <source>
        <dbReference type="ARBA" id="ARBA00004937"/>
    </source>
</evidence>
<evidence type="ECO:0000256" key="3">
    <source>
        <dbReference type="ARBA" id="ARBA00022526"/>
    </source>
</evidence>
<keyword evidence="4 7" id="KW-0521">NADP</keyword>
<dbReference type="Gene3D" id="3.40.50.720">
    <property type="entry name" value="NAD(P)-binding Rossmann-like Domain"/>
    <property type="match status" value="1"/>
</dbReference>
<evidence type="ECO:0000256" key="4">
    <source>
        <dbReference type="ARBA" id="ARBA00022857"/>
    </source>
</evidence>
<dbReference type="InterPro" id="IPR022674">
    <property type="entry name" value="G6P_DH_NAD-bd"/>
</dbReference>
<comment type="pathway">
    <text evidence="1 7">Carbohydrate degradation; pentose phosphate pathway; D-ribulose 5-phosphate from D-glucose 6-phosphate (oxidative stage): step 1/3.</text>
</comment>
<evidence type="ECO:0000259" key="9">
    <source>
        <dbReference type="Pfam" id="PF02781"/>
    </source>
</evidence>
<evidence type="ECO:0000313" key="11">
    <source>
        <dbReference type="Proteomes" id="UP000004491"/>
    </source>
</evidence>
<feature type="active site" description="Proton acceptor" evidence="7">
    <location>
        <position position="282"/>
    </location>
</feature>
<dbReference type="EC" id="1.1.1.49" evidence="7"/>
<dbReference type="Gene3D" id="3.30.360.10">
    <property type="entry name" value="Dihydrodipicolinate Reductase, domain 2"/>
    <property type="match status" value="1"/>
</dbReference>
<feature type="domain" description="Glucose-6-phosphate dehydrogenase NAD-binding" evidence="8">
    <location>
        <begin position="45"/>
        <end position="229"/>
    </location>
</feature>
<dbReference type="SUPFAM" id="SSF55347">
    <property type="entry name" value="Glyceraldehyde-3-phosphate dehydrogenase-like, C-terminal domain"/>
    <property type="match status" value="1"/>
</dbReference>
<reference evidence="10" key="1">
    <citation type="journal article" date="2011" name="ISME J.">
        <title>The endosymbionts of the deep-sea tubeworms Riftia pachyptila and Tevnia jerichonana share an identical physiology as revealed by proteogenomic analyses.</title>
        <authorList>
            <person name="Gardebrecht A."/>
            <person name="Markert S."/>
            <person name="Felbeck H."/>
            <person name="Thuermer A."/>
            <person name="Albrecht D."/>
            <person name="Wollherr A."/>
            <person name="Kabisch J."/>
            <person name="Lehmann R."/>
            <person name="Daniel R."/>
            <person name="Liesegang H."/>
            <person name="Hecker M."/>
            <person name="Sievert S.M."/>
            <person name="Schweder T."/>
        </authorList>
    </citation>
    <scope>NUCLEOTIDE SEQUENCE [LARGE SCALE GENOMIC DNA]</scope>
</reference>
<keyword evidence="11" id="KW-1185">Reference proteome</keyword>
<organism evidence="10 11">
    <name type="scientific">endosymbiont of Riftia pachyptila</name>
    <name type="common">vent Ph05</name>
    <dbReference type="NCBI Taxonomy" id="1048808"/>
    <lineage>
        <taxon>Bacteria</taxon>
        <taxon>Pseudomonadati</taxon>
        <taxon>Pseudomonadota</taxon>
        <taxon>Gammaproteobacteria</taxon>
        <taxon>sulfur-oxidizing symbionts</taxon>
    </lineage>
</organism>
<dbReference type="NCBIfam" id="TIGR00871">
    <property type="entry name" value="zwf"/>
    <property type="match status" value="1"/>
</dbReference>
<dbReference type="GO" id="GO:0006006">
    <property type="term" value="P:glucose metabolic process"/>
    <property type="evidence" value="ECO:0007669"/>
    <property type="project" value="UniProtKB-KW"/>
</dbReference>
<proteinExistence type="inferred from homology"/>
<dbReference type="GO" id="GO:0050661">
    <property type="term" value="F:NADP binding"/>
    <property type="evidence" value="ECO:0007669"/>
    <property type="project" value="UniProtKB-UniRule"/>
</dbReference>
<dbReference type="UniPathway" id="UPA00115">
    <property type="reaction ID" value="UER00408"/>
</dbReference>
<comment type="caution">
    <text evidence="7">Lacks conserved residue(s) required for the propagation of feature annotation.</text>
</comment>
<dbReference type="PIRSF" id="PIRSF000110">
    <property type="entry name" value="G6PD"/>
    <property type="match status" value="1"/>
</dbReference>
<dbReference type="Proteomes" id="UP000004491">
    <property type="component" value="Unassembled WGS sequence"/>
</dbReference>
<dbReference type="PANTHER" id="PTHR23429:SF0">
    <property type="entry name" value="GLUCOSE-6-PHOSPHATE 1-DEHYDROGENASE"/>
    <property type="match status" value="1"/>
</dbReference>
<dbReference type="InterPro" id="IPR019796">
    <property type="entry name" value="G6P_DH_AS"/>
</dbReference>
<feature type="binding site" evidence="7">
    <location>
        <position position="82"/>
    </location>
    <ligand>
        <name>NADP(+)</name>
        <dbReference type="ChEBI" id="CHEBI:58349"/>
    </ligand>
</feature>
<accession>G2DBZ5</accession>
<name>G2DBZ5_9GAMM</name>
<protein>
    <recommendedName>
        <fullName evidence="7">Glucose-6-phosphate 1-dehydrogenase</fullName>
        <shortName evidence="7">G6PD</shortName>
        <ecNumber evidence="7">1.1.1.49</ecNumber>
    </recommendedName>
</protein>
<feature type="binding site" evidence="7">
    <location>
        <position position="224"/>
    </location>
    <ligand>
        <name>substrate</name>
    </ligand>
</feature>
<feature type="binding site" evidence="7">
    <location>
        <position position="277"/>
    </location>
    <ligand>
        <name>substrate</name>
    </ligand>
</feature>